<dbReference type="RefSeq" id="WP_230139986.1">
    <property type="nucleotide sequence ID" value="NZ_CAKJVF010000029.1"/>
</dbReference>
<gene>
    <name evidence="1" type="ORF">CNEO2_100078</name>
</gene>
<accession>A0AAD1YBB8</accession>
<comment type="caution">
    <text evidence="1">The sequence shown here is derived from an EMBL/GenBank/DDBJ whole genome shotgun (WGS) entry which is preliminary data.</text>
</comment>
<evidence type="ECO:0000313" key="2">
    <source>
        <dbReference type="Proteomes" id="UP001189143"/>
    </source>
</evidence>
<dbReference type="EMBL" id="CAMTCP010000011">
    <property type="protein sequence ID" value="CAI3539399.1"/>
    <property type="molecule type" value="Genomic_DNA"/>
</dbReference>
<protein>
    <submittedName>
        <fullName evidence="1">Uncharacterized protein</fullName>
    </submittedName>
</protein>
<name>A0AAD1YBB8_9CLOT</name>
<sequence>MKTSMMGSSKYEYNPEQLDVDVAKKKELIGSAVKEVEELILQRGKEYIKLTDGRIDYFIDDVMKRLVKNHLERKG</sequence>
<evidence type="ECO:0000313" key="1">
    <source>
        <dbReference type="EMBL" id="CAI3539399.1"/>
    </source>
</evidence>
<organism evidence="1 2">
    <name type="scientific">Clostridium neonatale</name>
    <dbReference type="NCBI Taxonomy" id="137838"/>
    <lineage>
        <taxon>Bacteria</taxon>
        <taxon>Bacillati</taxon>
        <taxon>Bacillota</taxon>
        <taxon>Clostridia</taxon>
        <taxon>Eubacteriales</taxon>
        <taxon>Clostridiaceae</taxon>
        <taxon>Clostridium</taxon>
    </lineage>
</organism>
<dbReference type="Proteomes" id="UP001189143">
    <property type="component" value="Unassembled WGS sequence"/>
</dbReference>
<dbReference type="AlphaFoldDB" id="A0AAD1YBB8"/>
<proteinExistence type="predicted"/>
<reference evidence="1" key="1">
    <citation type="submission" date="2022-10" db="EMBL/GenBank/DDBJ databases">
        <authorList>
            <person name="Aires J."/>
            <person name="Mesa V."/>
        </authorList>
    </citation>
    <scope>NUCLEOTIDE SEQUENCE</scope>
    <source>
        <strain evidence="1">Clostridium neonatale JD116</strain>
    </source>
</reference>